<protein>
    <submittedName>
        <fullName evidence="1">Uncharacterized protein</fullName>
    </submittedName>
</protein>
<evidence type="ECO:0000313" key="1">
    <source>
        <dbReference type="EMBL" id="KAJ7563666.1"/>
    </source>
</evidence>
<name>A0ACC2EAZ7_DIPCM</name>
<gene>
    <name evidence="1" type="ORF">O6H91_03G119800</name>
</gene>
<organism evidence="1 2">
    <name type="scientific">Diphasiastrum complanatum</name>
    <name type="common">Issler's clubmoss</name>
    <name type="synonym">Lycopodium complanatum</name>
    <dbReference type="NCBI Taxonomy" id="34168"/>
    <lineage>
        <taxon>Eukaryota</taxon>
        <taxon>Viridiplantae</taxon>
        <taxon>Streptophyta</taxon>
        <taxon>Embryophyta</taxon>
        <taxon>Tracheophyta</taxon>
        <taxon>Lycopodiopsida</taxon>
        <taxon>Lycopodiales</taxon>
        <taxon>Lycopodiaceae</taxon>
        <taxon>Lycopodioideae</taxon>
        <taxon>Diphasiastrum</taxon>
    </lineage>
</organism>
<comment type="caution">
    <text evidence="1">The sequence shown here is derived from an EMBL/GenBank/DDBJ whole genome shotgun (WGS) entry which is preliminary data.</text>
</comment>
<reference evidence="2" key="1">
    <citation type="journal article" date="2024" name="Proc. Natl. Acad. Sci. U.S.A.">
        <title>Extraordinary preservation of gene collinearity over three hundred million years revealed in homosporous lycophytes.</title>
        <authorList>
            <person name="Li C."/>
            <person name="Wickell D."/>
            <person name="Kuo L.Y."/>
            <person name="Chen X."/>
            <person name="Nie B."/>
            <person name="Liao X."/>
            <person name="Peng D."/>
            <person name="Ji J."/>
            <person name="Jenkins J."/>
            <person name="Williams M."/>
            <person name="Shu S."/>
            <person name="Plott C."/>
            <person name="Barry K."/>
            <person name="Rajasekar S."/>
            <person name="Grimwood J."/>
            <person name="Han X."/>
            <person name="Sun S."/>
            <person name="Hou Z."/>
            <person name="He W."/>
            <person name="Dai G."/>
            <person name="Sun C."/>
            <person name="Schmutz J."/>
            <person name="Leebens-Mack J.H."/>
            <person name="Li F.W."/>
            <person name="Wang L."/>
        </authorList>
    </citation>
    <scope>NUCLEOTIDE SEQUENCE [LARGE SCALE GENOMIC DNA]</scope>
    <source>
        <strain evidence="2">cv. PW_Plant_1</strain>
    </source>
</reference>
<dbReference type="Proteomes" id="UP001162992">
    <property type="component" value="Chromosome 3"/>
</dbReference>
<dbReference type="EMBL" id="CM055094">
    <property type="protein sequence ID" value="KAJ7563666.1"/>
    <property type="molecule type" value="Genomic_DNA"/>
</dbReference>
<keyword evidence="2" id="KW-1185">Reference proteome</keyword>
<proteinExistence type="predicted"/>
<evidence type="ECO:0000313" key="2">
    <source>
        <dbReference type="Proteomes" id="UP001162992"/>
    </source>
</evidence>
<sequence>MSKFGYFIHLTAGLPRISTSLSDRRRATIIICAVPPHLICIRNYFTMAYSWSPSVLHKAAALVCTSRLSCGSIVITPSGGLQCTCDDGQGGYRRASLDFNSHISNNNGNLVDGGDFAATCQNIRWYQLGTDNQDIATECVKDDGSLGSTTLYNVERRVANYGGNLAWNDCRRRRSLLEDHVGISPRKVLTA</sequence>
<accession>A0ACC2EAZ7</accession>